<dbReference type="EMBL" id="DSLL01000042">
    <property type="protein sequence ID" value="HEH31403.1"/>
    <property type="molecule type" value="Genomic_DNA"/>
</dbReference>
<dbReference type="InterPro" id="IPR018065">
    <property type="entry name" value="Ribosomal_eL34_CS"/>
</dbReference>
<evidence type="ECO:0000256" key="5">
    <source>
        <dbReference type="HAMAP-Rule" id="MF_00349"/>
    </source>
</evidence>
<dbReference type="GO" id="GO:1990904">
    <property type="term" value="C:ribonucleoprotein complex"/>
    <property type="evidence" value="ECO:0007669"/>
    <property type="project" value="UniProtKB-KW"/>
</dbReference>
<name>A0A7J2TAU5_9CREN</name>
<dbReference type="EMBL" id="DRYU01000034">
    <property type="protein sequence ID" value="HHP92315.1"/>
    <property type="molecule type" value="Genomic_DNA"/>
</dbReference>
<reference evidence="6" key="1">
    <citation type="journal article" date="2020" name="mSystems">
        <title>Genome- and Community-Level Interaction Insights into Carbon Utilization and Element Cycling Functions of Hydrothermarchaeota in Hydrothermal Sediment.</title>
        <authorList>
            <person name="Zhou Z."/>
            <person name="Liu Y."/>
            <person name="Xu W."/>
            <person name="Pan J."/>
            <person name="Luo Z.H."/>
            <person name="Li M."/>
        </authorList>
    </citation>
    <scope>NUCLEOTIDE SEQUENCE [LARGE SCALE GENOMIC DNA]</scope>
    <source>
        <strain evidence="7">SpSt-1109</strain>
        <strain evidence="6">SpSt-27</strain>
    </source>
</reference>
<evidence type="ECO:0000256" key="1">
    <source>
        <dbReference type="ARBA" id="ARBA00009875"/>
    </source>
</evidence>
<gene>
    <name evidence="5" type="primary">rpl34e</name>
    <name evidence="7" type="ORF">ENM70_01625</name>
    <name evidence="6" type="ORF">ENP99_04785</name>
</gene>
<protein>
    <recommendedName>
        <fullName evidence="4 5">Large ribosomal subunit protein eL34</fullName>
    </recommendedName>
</protein>
<proteinExistence type="inferred from homology"/>
<dbReference type="NCBIfam" id="NF003143">
    <property type="entry name" value="PRK04059.1"/>
    <property type="match status" value="1"/>
</dbReference>
<dbReference type="InterPro" id="IPR038562">
    <property type="entry name" value="Ribosomal_eL34_C_sf"/>
</dbReference>
<dbReference type="PRINTS" id="PR01250">
    <property type="entry name" value="RIBOSOMALL34"/>
</dbReference>
<dbReference type="GO" id="GO:0005840">
    <property type="term" value="C:ribosome"/>
    <property type="evidence" value="ECO:0007669"/>
    <property type="project" value="UniProtKB-KW"/>
</dbReference>
<comment type="similarity">
    <text evidence="1 5">Belongs to the eukaryotic ribosomal protein eL34 family.</text>
</comment>
<keyword evidence="3 5" id="KW-0687">Ribonucleoprotein</keyword>
<dbReference type="GO" id="GO:0003735">
    <property type="term" value="F:structural constituent of ribosome"/>
    <property type="evidence" value="ECO:0007669"/>
    <property type="project" value="InterPro"/>
</dbReference>
<evidence type="ECO:0000256" key="4">
    <source>
        <dbReference type="ARBA" id="ARBA00035227"/>
    </source>
</evidence>
<dbReference type="Gene3D" id="6.20.340.10">
    <property type="match status" value="1"/>
</dbReference>
<comment type="caution">
    <text evidence="6">The sequence shown here is derived from an EMBL/GenBank/DDBJ whole genome shotgun (WGS) entry which is preliminary data.</text>
</comment>
<keyword evidence="2 5" id="KW-0689">Ribosomal protein</keyword>
<accession>A0A7J2TAU5</accession>
<evidence type="ECO:0000256" key="2">
    <source>
        <dbReference type="ARBA" id="ARBA00022980"/>
    </source>
</evidence>
<dbReference type="HAMAP" id="MF_00349">
    <property type="entry name" value="Ribosomal_eL34"/>
    <property type="match status" value="1"/>
</dbReference>
<dbReference type="Pfam" id="PF01199">
    <property type="entry name" value="Ribosomal_L34e"/>
    <property type="match status" value="1"/>
</dbReference>
<dbReference type="AlphaFoldDB" id="A0A7J2TAU5"/>
<organism evidence="6">
    <name type="scientific">Ignisphaera aggregans</name>
    <dbReference type="NCBI Taxonomy" id="334771"/>
    <lineage>
        <taxon>Archaea</taxon>
        <taxon>Thermoproteota</taxon>
        <taxon>Thermoprotei</taxon>
        <taxon>Desulfurococcales</taxon>
        <taxon>Desulfurococcaceae</taxon>
        <taxon>Ignisphaera</taxon>
    </lineage>
</organism>
<evidence type="ECO:0000313" key="6">
    <source>
        <dbReference type="EMBL" id="HEH31403.1"/>
    </source>
</evidence>
<evidence type="ECO:0000256" key="3">
    <source>
        <dbReference type="ARBA" id="ARBA00023274"/>
    </source>
</evidence>
<evidence type="ECO:0000313" key="7">
    <source>
        <dbReference type="EMBL" id="HHP92315.1"/>
    </source>
</evidence>
<dbReference type="InterPro" id="IPR008195">
    <property type="entry name" value="Ribosomal_eL34"/>
</dbReference>
<dbReference type="InterPro" id="IPR047868">
    <property type="entry name" value="Ribosomal_L34e_arc-type"/>
</dbReference>
<dbReference type="GO" id="GO:0006412">
    <property type="term" value="P:translation"/>
    <property type="evidence" value="ECO:0007669"/>
    <property type="project" value="UniProtKB-UniRule"/>
</dbReference>
<dbReference type="PROSITE" id="PS01145">
    <property type="entry name" value="RIBOSOMAL_L34E"/>
    <property type="match status" value="1"/>
</dbReference>
<sequence length="91" mass="10435">MVRPALRSRSYRRICKRTPSGRTVVNYERRRKTLMRCARCGAVLNGVPITDDLRRKLPKSSKRPERIFGGVLCPHCLKEVLKSVVRGSVLK</sequence>